<dbReference type="CDD" id="cd04301">
    <property type="entry name" value="NAT_SF"/>
    <property type="match status" value="1"/>
</dbReference>
<dbReference type="EMBL" id="LSTQ01000015">
    <property type="protein sequence ID" value="OAH27967.1"/>
    <property type="molecule type" value="Genomic_DNA"/>
</dbReference>
<dbReference type="InterPro" id="IPR045057">
    <property type="entry name" value="Gcn5-rel_NAT"/>
</dbReference>
<reference evidence="2" key="1">
    <citation type="submission" date="2016-02" db="EMBL/GenBank/DDBJ databases">
        <authorList>
            <person name="Kaur G."/>
            <person name="Nair G.R."/>
            <person name="Mayilraj S."/>
        </authorList>
    </citation>
    <scope>NUCLEOTIDE SEQUENCE [LARGE SCALE GENOMIC DNA]</scope>
    <source>
        <strain evidence="2">GA-15</strain>
    </source>
</reference>
<dbReference type="OrthoDB" id="5405911at2"/>
<dbReference type="GeneID" id="78286482"/>
<accession>A0A177IGK0</accession>
<evidence type="ECO:0000313" key="2">
    <source>
        <dbReference type="Proteomes" id="UP000076947"/>
    </source>
</evidence>
<organism evidence="1 2">
    <name type="scientific">Corynebacterium stationis</name>
    <dbReference type="NCBI Taxonomy" id="1705"/>
    <lineage>
        <taxon>Bacteria</taxon>
        <taxon>Bacillati</taxon>
        <taxon>Actinomycetota</taxon>
        <taxon>Actinomycetes</taxon>
        <taxon>Mycobacteriales</taxon>
        <taxon>Corynebacteriaceae</taxon>
        <taxon>Corynebacterium</taxon>
    </lineage>
</organism>
<dbReference type="Gene3D" id="3.40.630.30">
    <property type="match status" value="1"/>
</dbReference>
<sequence length="107" mass="11618">MSSEEKNIQVTHDAENTKYVLTVDGQEAGAAHYVNVADGVRDFNHTVVDDAFRGQGLSKPLISSALDQSREDGVKVIATCPAVRKLVRTTGAYKDIIIKASDLEQDN</sequence>
<dbReference type="PANTHER" id="PTHR31435">
    <property type="entry name" value="PROTEIN NATD1"/>
    <property type="match status" value="1"/>
</dbReference>
<dbReference type="PANTHER" id="PTHR31435:SF10">
    <property type="entry name" value="BSR4717 PROTEIN"/>
    <property type="match status" value="1"/>
</dbReference>
<dbReference type="GO" id="GO:0016740">
    <property type="term" value="F:transferase activity"/>
    <property type="evidence" value="ECO:0007669"/>
    <property type="project" value="UniProtKB-KW"/>
</dbReference>
<dbReference type="Pfam" id="PF14542">
    <property type="entry name" value="Acetyltransf_CG"/>
    <property type="match status" value="1"/>
</dbReference>
<dbReference type="InterPro" id="IPR016181">
    <property type="entry name" value="Acyl_CoA_acyltransferase"/>
</dbReference>
<dbReference type="SUPFAM" id="SSF55729">
    <property type="entry name" value="Acyl-CoA N-acyltransferases (Nat)"/>
    <property type="match status" value="1"/>
</dbReference>
<name>A0A177IGK0_9CORY</name>
<dbReference type="Proteomes" id="UP000076947">
    <property type="component" value="Unassembled WGS sequence"/>
</dbReference>
<keyword evidence="2" id="KW-1185">Reference proteome</keyword>
<gene>
    <name evidence="1" type="ORF">AYJ05_11715</name>
</gene>
<dbReference type="PROSITE" id="PS51729">
    <property type="entry name" value="GNAT_YJDJ"/>
    <property type="match status" value="1"/>
</dbReference>
<evidence type="ECO:0000313" key="1">
    <source>
        <dbReference type="EMBL" id="OAH27967.1"/>
    </source>
</evidence>
<comment type="caution">
    <text evidence="1">The sequence shown here is derived from an EMBL/GenBank/DDBJ whole genome shotgun (WGS) entry which is preliminary data.</text>
</comment>
<dbReference type="KEGG" id="csta:CSTAT_10955"/>
<dbReference type="RefSeq" id="WP_066839586.1">
    <property type="nucleotide sequence ID" value="NZ_CAJFGC010000045.1"/>
</dbReference>
<protein>
    <submittedName>
        <fullName evidence="1">Acetyltransferase</fullName>
    </submittedName>
</protein>
<keyword evidence="1" id="KW-0808">Transferase</keyword>
<dbReference type="STRING" id="1705.CA21670_10325"/>
<dbReference type="InterPro" id="IPR031165">
    <property type="entry name" value="GNAT_YJDJ"/>
</dbReference>
<dbReference type="AlphaFoldDB" id="A0A177IGK0"/>
<proteinExistence type="predicted"/>